<accession>A0A2J8MXG8</accession>
<protein>
    <submittedName>
        <fullName evidence="2">CD47 isoform 4</fullName>
    </submittedName>
</protein>
<organism evidence="2 3">
    <name type="scientific">Pan troglodytes</name>
    <name type="common">Chimpanzee</name>
    <dbReference type="NCBI Taxonomy" id="9598"/>
    <lineage>
        <taxon>Eukaryota</taxon>
        <taxon>Metazoa</taxon>
        <taxon>Chordata</taxon>
        <taxon>Craniata</taxon>
        <taxon>Vertebrata</taxon>
        <taxon>Euteleostomi</taxon>
        <taxon>Mammalia</taxon>
        <taxon>Eutheria</taxon>
        <taxon>Euarchontoglires</taxon>
        <taxon>Primates</taxon>
        <taxon>Haplorrhini</taxon>
        <taxon>Catarrhini</taxon>
        <taxon>Hominidae</taxon>
        <taxon>Pan</taxon>
    </lineage>
</organism>
<comment type="caution">
    <text evidence="2">The sequence shown here is derived from an EMBL/GenBank/DDBJ whole genome shotgun (WGS) entry which is preliminary data.</text>
</comment>
<evidence type="ECO:0000313" key="3">
    <source>
        <dbReference type="Proteomes" id="UP000236370"/>
    </source>
</evidence>
<gene>
    <name evidence="2" type="ORF">CK820_G0016287</name>
</gene>
<dbReference type="Proteomes" id="UP000236370">
    <property type="component" value="Unassembled WGS sequence"/>
</dbReference>
<name>A0A2J8MXG8_PANTR</name>
<proteinExistence type="predicted"/>
<dbReference type="EMBL" id="NBAG03000241">
    <property type="protein sequence ID" value="PNI64218.1"/>
    <property type="molecule type" value="Genomic_DNA"/>
</dbReference>
<reference evidence="2 3" key="1">
    <citation type="submission" date="2017-12" db="EMBL/GenBank/DDBJ databases">
        <title>High-resolution comparative analysis of great ape genomes.</title>
        <authorList>
            <person name="Pollen A."/>
            <person name="Hastie A."/>
            <person name="Hormozdiari F."/>
            <person name="Dougherty M."/>
            <person name="Liu R."/>
            <person name="Chaisson M."/>
            <person name="Hoppe E."/>
            <person name="Hill C."/>
            <person name="Pang A."/>
            <person name="Hillier L."/>
            <person name="Baker C."/>
            <person name="Armstrong J."/>
            <person name="Shendure J."/>
            <person name="Paten B."/>
            <person name="Wilson R."/>
            <person name="Chao H."/>
            <person name="Schneider V."/>
            <person name="Ventura M."/>
            <person name="Kronenberg Z."/>
            <person name="Murali S."/>
            <person name="Gordon D."/>
            <person name="Cantsilieris S."/>
            <person name="Munson K."/>
            <person name="Nelson B."/>
            <person name="Raja A."/>
            <person name="Underwood J."/>
            <person name="Diekhans M."/>
            <person name="Fiddes I."/>
            <person name="Haussler D."/>
            <person name="Eichler E."/>
        </authorList>
    </citation>
    <scope>NUCLEOTIDE SEQUENCE [LARGE SCALE GENOMIC DNA]</scope>
    <source>
        <strain evidence="2">Yerkes chimp pedigree #C0471</strain>
    </source>
</reference>
<feature type="non-terminal residue" evidence="2">
    <location>
        <position position="1"/>
    </location>
</feature>
<evidence type="ECO:0000313" key="2">
    <source>
        <dbReference type="EMBL" id="PNI64218.1"/>
    </source>
</evidence>
<sequence>WTESLYCGVYTNAWPSSDFRFEYLSSSTITWTSLYEICGVQRETYGQLKGKKRQASNQKTLQPPRKAVEEPLNAFKESKGMMNDE</sequence>
<evidence type="ECO:0000256" key="1">
    <source>
        <dbReference type="SAM" id="MobiDB-lite"/>
    </source>
</evidence>
<dbReference type="AlphaFoldDB" id="A0A2J8MXG8"/>
<feature type="region of interest" description="Disordered" evidence="1">
    <location>
        <begin position="49"/>
        <end position="85"/>
    </location>
</feature>